<evidence type="ECO:0000256" key="5">
    <source>
        <dbReference type="RuleBase" id="RU000454"/>
    </source>
</evidence>
<evidence type="ECO:0000256" key="3">
    <source>
        <dbReference type="PIRSR" id="PIRSR601461-1"/>
    </source>
</evidence>
<dbReference type="GO" id="GO:0006508">
    <property type="term" value="P:proteolysis"/>
    <property type="evidence" value="ECO:0007669"/>
    <property type="project" value="UniProtKB-KW"/>
</dbReference>
<dbReference type="PROSITE" id="PS51767">
    <property type="entry name" value="PEPTIDASE_A1"/>
    <property type="match status" value="1"/>
</dbReference>
<dbReference type="PANTHER" id="PTHR47966:SF6">
    <property type="entry name" value="PEPTIDASE A1 DOMAIN-CONTAINING PROTEIN"/>
    <property type="match status" value="1"/>
</dbReference>
<dbReference type="InterPro" id="IPR001969">
    <property type="entry name" value="Aspartic_peptidase_AS"/>
</dbReference>
<dbReference type="PANTHER" id="PTHR47966">
    <property type="entry name" value="BETA-SITE APP-CLEAVING ENZYME, ISOFORM A-RELATED"/>
    <property type="match status" value="1"/>
</dbReference>
<protein>
    <recommendedName>
        <fullName evidence="7">Peptidase A1 domain-containing protein</fullName>
    </recommendedName>
</protein>
<keyword evidence="5" id="KW-0378">Hydrolase</keyword>
<dbReference type="AlphaFoldDB" id="A0A427YVF5"/>
<evidence type="ECO:0000256" key="2">
    <source>
        <dbReference type="ARBA" id="ARBA00022750"/>
    </source>
</evidence>
<keyword evidence="2 5" id="KW-0064">Aspartyl protease</keyword>
<keyword evidence="5" id="KW-0645">Protease</keyword>
<evidence type="ECO:0000313" key="9">
    <source>
        <dbReference type="Proteomes" id="UP000279259"/>
    </source>
</evidence>
<dbReference type="FunFam" id="2.40.70.10:FF:000008">
    <property type="entry name" value="Cathepsin D"/>
    <property type="match status" value="1"/>
</dbReference>
<comment type="similarity">
    <text evidence="1 5">Belongs to the peptidase A1 family.</text>
</comment>
<evidence type="ECO:0000313" key="8">
    <source>
        <dbReference type="EMBL" id="RSH95062.1"/>
    </source>
</evidence>
<dbReference type="Proteomes" id="UP000279259">
    <property type="component" value="Unassembled WGS sequence"/>
</dbReference>
<keyword evidence="4" id="KW-1015">Disulfide bond</keyword>
<dbReference type="PRINTS" id="PR00792">
    <property type="entry name" value="PEPSIN"/>
</dbReference>
<dbReference type="InterPro" id="IPR001461">
    <property type="entry name" value="Aspartic_peptidase_A1"/>
</dbReference>
<feature type="region of interest" description="Disordered" evidence="6">
    <location>
        <begin position="16"/>
        <end position="52"/>
    </location>
</feature>
<dbReference type="EMBL" id="RSCD01000001">
    <property type="protein sequence ID" value="RSH95062.1"/>
    <property type="molecule type" value="Genomic_DNA"/>
</dbReference>
<keyword evidence="9" id="KW-1185">Reference proteome</keyword>
<feature type="active site" evidence="3">
    <location>
        <position position="310"/>
    </location>
</feature>
<dbReference type="Pfam" id="PF00026">
    <property type="entry name" value="Asp"/>
    <property type="match status" value="1"/>
</dbReference>
<dbReference type="Gene3D" id="2.40.70.10">
    <property type="entry name" value="Acid Proteases"/>
    <property type="match status" value="2"/>
</dbReference>
<sequence>MACVKQHSRRQITVAIARTSTQNTPQAPDVPTTPPRPRGPPGMAQGSSEGMRRKYAQHLDADGQELLRRDQDEVELEKRELHKRATGNVSLIDVGVDASYAGQVTIGTPGQTFDVILDTGSADLWVADSQCSSSTCQSISLFTTTSSSTFSSTNQPFSITYGSGTASGVIASDTVSMAGFSVTGQTFGAVNTTSSNLISNPLSGLMGLAWKSIAQTAATPFWQSLASSGQWSNQEMGFYLQRWRGVTGVTQVEQSGGEFTMGGIDSSKYTGSVNYISIASGDTDYWRIPVQGMTVQNGSVSLSSPQAAIDTGTTLIGVPSSILSTIYANIPGSEAMSASTGYSGYYQYPCSTTVSVTLQFGGLSYSISNSDFNLGSFTRDTSMCTGAIFQMNLTRNTSVGNRTDDGDRSGNSPIQWIVGASFLKNVYSVFRYNPTAIGFAALTGNESSVTSGSASNTTSSSTGSGSGKSSSGASVREVGVLGLVISVAIAAVAGLV</sequence>
<evidence type="ECO:0000256" key="4">
    <source>
        <dbReference type="PIRSR" id="PIRSR601461-2"/>
    </source>
</evidence>
<dbReference type="PROSITE" id="PS00141">
    <property type="entry name" value="ASP_PROTEASE"/>
    <property type="match status" value="1"/>
</dbReference>
<proteinExistence type="inferred from homology"/>
<feature type="region of interest" description="Disordered" evidence="6">
    <location>
        <begin position="450"/>
        <end position="472"/>
    </location>
</feature>
<comment type="caution">
    <text evidence="8">The sequence shown here is derived from an EMBL/GenBank/DDBJ whole genome shotgun (WGS) entry which is preliminary data.</text>
</comment>
<gene>
    <name evidence="8" type="ORF">EHS25_000148</name>
</gene>
<dbReference type="OrthoDB" id="771136at2759"/>
<reference evidence="8 9" key="1">
    <citation type="submission" date="2018-11" db="EMBL/GenBank/DDBJ databases">
        <title>Genome sequence of Saitozyma podzolica DSM 27192.</title>
        <authorList>
            <person name="Aliyu H."/>
            <person name="Gorte O."/>
            <person name="Ochsenreither K."/>
        </authorList>
    </citation>
    <scope>NUCLEOTIDE SEQUENCE [LARGE SCALE GENOMIC DNA]</scope>
    <source>
        <strain evidence="8 9">DSM 27192</strain>
    </source>
</reference>
<dbReference type="InterPro" id="IPR034164">
    <property type="entry name" value="Pepsin-like_dom"/>
</dbReference>
<name>A0A427YVF5_9TREE</name>
<feature type="disulfide bond" evidence="4">
    <location>
        <begin position="131"/>
        <end position="136"/>
    </location>
</feature>
<evidence type="ECO:0000256" key="1">
    <source>
        <dbReference type="ARBA" id="ARBA00007447"/>
    </source>
</evidence>
<dbReference type="InterPro" id="IPR033121">
    <property type="entry name" value="PEPTIDASE_A1"/>
</dbReference>
<dbReference type="STRING" id="1890683.A0A427YVF5"/>
<feature type="domain" description="Peptidase A1" evidence="7">
    <location>
        <begin position="100"/>
        <end position="440"/>
    </location>
</feature>
<accession>A0A427YVF5</accession>
<organism evidence="8 9">
    <name type="scientific">Saitozyma podzolica</name>
    <dbReference type="NCBI Taxonomy" id="1890683"/>
    <lineage>
        <taxon>Eukaryota</taxon>
        <taxon>Fungi</taxon>
        <taxon>Dikarya</taxon>
        <taxon>Basidiomycota</taxon>
        <taxon>Agaricomycotina</taxon>
        <taxon>Tremellomycetes</taxon>
        <taxon>Tremellales</taxon>
        <taxon>Trimorphomycetaceae</taxon>
        <taxon>Saitozyma</taxon>
    </lineage>
</organism>
<dbReference type="FunFam" id="2.40.70.10:FF:000067">
    <property type="entry name" value="Endopeptidase, putative"/>
    <property type="match status" value="1"/>
</dbReference>
<evidence type="ECO:0000259" key="7">
    <source>
        <dbReference type="PROSITE" id="PS51767"/>
    </source>
</evidence>
<dbReference type="CDD" id="cd05471">
    <property type="entry name" value="pepsin_like"/>
    <property type="match status" value="1"/>
</dbReference>
<dbReference type="InterPro" id="IPR021109">
    <property type="entry name" value="Peptidase_aspartic_dom_sf"/>
</dbReference>
<feature type="compositionally biased region" description="Pro residues" evidence="6">
    <location>
        <begin position="31"/>
        <end position="40"/>
    </location>
</feature>
<dbReference type="SUPFAM" id="SSF50630">
    <property type="entry name" value="Acid proteases"/>
    <property type="match status" value="1"/>
</dbReference>
<evidence type="ECO:0000256" key="6">
    <source>
        <dbReference type="SAM" id="MobiDB-lite"/>
    </source>
</evidence>
<feature type="active site" evidence="3">
    <location>
        <position position="118"/>
    </location>
</feature>
<dbReference type="GO" id="GO:0004190">
    <property type="term" value="F:aspartic-type endopeptidase activity"/>
    <property type="evidence" value="ECO:0007669"/>
    <property type="project" value="UniProtKB-KW"/>
</dbReference>